<gene>
    <name evidence="2" type="ORF">PMAYCL1PPCAC_33038</name>
</gene>
<feature type="non-terminal residue" evidence="2">
    <location>
        <position position="141"/>
    </location>
</feature>
<dbReference type="Proteomes" id="UP001328107">
    <property type="component" value="Unassembled WGS sequence"/>
</dbReference>
<keyword evidence="1" id="KW-0812">Transmembrane</keyword>
<accession>A0AAN5DGI3</accession>
<keyword evidence="3" id="KW-1185">Reference proteome</keyword>
<evidence type="ECO:0000256" key="1">
    <source>
        <dbReference type="SAM" id="Phobius"/>
    </source>
</evidence>
<keyword evidence="1" id="KW-0472">Membrane</keyword>
<feature type="transmembrane region" description="Helical" evidence="1">
    <location>
        <begin position="73"/>
        <end position="96"/>
    </location>
</feature>
<sequence>MFTARICCCCAIIASQIMAVVGIILSVAVAVSSWVSNPPLPLYIDIIQTVLVSMEVIACLLVFFASCSVQPSLMLPIIVIQVLNSFSLFGTGIWVVVELWNLIMVGEIILYFIIYLIALLLSLFVLHCHICCYKVLLVKKR</sequence>
<comment type="caution">
    <text evidence="2">The sequence shown here is derived from an EMBL/GenBank/DDBJ whole genome shotgun (WGS) entry which is preliminary data.</text>
</comment>
<evidence type="ECO:0000313" key="3">
    <source>
        <dbReference type="Proteomes" id="UP001328107"/>
    </source>
</evidence>
<protein>
    <submittedName>
        <fullName evidence="2">Uncharacterized protein</fullName>
    </submittedName>
</protein>
<organism evidence="2 3">
    <name type="scientific">Pristionchus mayeri</name>
    <dbReference type="NCBI Taxonomy" id="1317129"/>
    <lineage>
        <taxon>Eukaryota</taxon>
        <taxon>Metazoa</taxon>
        <taxon>Ecdysozoa</taxon>
        <taxon>Nematoda</taxon>
        <taxon>Chromadorea</taxon>
        <taxon>Rhabditida</taxon>
        <taxon>Rhabditina</taxon>
        <taxon>Diplogasteromorpha</taxon>
        <taxon>Diplogasteroidea</taxon>
        <taxon>Neodiplogasteridae</taxon>
        <taxon>Pristionchus</taxon>
    </lineage>
</organism>
<name>A0AAN5DGI3_9BILA</name>
<keyword evidence="1" id="KW-1133">Transmembrane helix</keyword>
<feature type="transmembrane region" description="Helical" evidence="1">
    <location>
        <begin position="108"/>
        <end position="136"/>
    </location>
</feature>
<reference evidence="3" key="1">
    <citation type="submission" date="2022-10" db="EMBL/GenBank/DDBJ databases">
        <title>Genome assembly of Pristionchus species.</title>
        <authorList>
            <person name="Yoshida K."/>
            <person name="Sommer R.J."/>
        </authorList>
    </citation>
    <scope>NUCLEOTIDE SEQUENCE [LARGE SCALE GENOMIC DNA]</scope>
    <source>
        <strain evidence="3">RS5460</strain>
    </source>
</reference>
<evidence type="ECO:0000313" key="2">
    <source>
        <dbReference type="EMBL" id="GMR62843.1"/>
    </source>
</evidence>
<proteinExistence type="predicted"/>
<feature type="transmembrane region" description="Helical" evidence="1">
    <location>
        <begin position="46"/>
        <end position="66"/>
    </location>
</feature>
<dbReference type="AlphaFoldDB" id="A0AAN5DGI3"/>
<dbReference type="EMBL" id="BTRK01000006">
    <property type="protein sequence ID" value="GMR62843.1"/>
    <property type="molecule type" value="Genomic_DNA"/>
</dbReference>
<feature type="transmembrane region" description="Helical" evidence="1">
    <location>
        <begin position="7"/>
        <end position="34"/>
    </location>
</feature>